<feature type="domain" description="Amine oxidase" evidence="3">
    <location>
        <begin position="89"/>
        <end position="559"/>
    </location>
</feature>
<evidence type="ECO:0000313" key="6">
    <source>
        <dbReference type="Proteomes" id="UP000567885"/>
    </source>
</evidence>
<dbReference type="AlphaFoldDB" id="A0A8H5TDK0"/>
<dbReference type="InterPro" id="IPR013785">
    <property type="entry name" value="Aldolase_TIM"/>
</dbReference>
<dbReference type="InterPro" id="IPR004352">
    <property type="entry name" value="GH114_TIM-barrel"/>
</dbReference>
<evidence type="ECO:0000259" key="3">
    <source>
        <dbReference type="Pfam" id="PF01593"/>
    </source>
</evidence>
<dbReference type="Pfam" id="PF03537">
    <property type="entry name" value="Glyco_hydro_114"/>
    <property type="match status" value="1"/>
</dbReference>
<dbReference type="Gene3D" id="3.20.20.70">
    <property type="entry name" value="Aldolase class I"/>
    <property type="match status" value="1"/>
</dbReference>
<dbReference type="Gene3D" id="3.90.660.10">
    <property type="match status" value="1"/>
</dbReference>
<dbReference type="Pfam" id="PF01593">
    <property type="entry name" value="Amino_oxidase"/>
    <property type="match status" value="1"/>
</dbReference>
<accession>A0A8H5TDK0</accession>
<dbReference type="SUPFAM" id="SSF51905">
    <property type="entry name" value="FAD/NAD(P)-binding domain"/>
    <property type="match status" value="1"/>
</dbReference>
<dbReference type="EMBL" id="JAAGWQ010000103">
    <property type="protein sequence ID" value="KAF5667290.1"/>
    <property type="molecule type" value="Genomic_DNA"/>
</dbReference>
<sequence>MAIRAEHHLAIPHLDSSVEVPPGLRIAYAQHILDKHLRNLRAILEDDVSHSDPLPPKRLGSPLSDGSEDPFSQVAEYKGRIAIVGAGATGLYLAMMLKYLKISNVDIYEASDRIGGRCYTYNFPDDQECPHNYYDIGAMRIPQIPAMKSTLNLIKELDLPRAKYVLDAGCEPQMHYYSNSTSEAPSGKPYEKRIKDIINGLGKNWNQEFATLVAGDSDNYSTRAWLMHKDPKLTYEQTEEAESAETSTGLFDQAFLESLCDYSDFQAAKGKDWWRLEGGMSIVTDKMNQCIEDPKWIPHNPVSLKVKTKATVVSMGENKKDDKIEVTVSEGTTMRTETYDMVFNTTAMGPLQRMDIQGLVSGFGPPAIQKKILTGIRALSYDRACKVAIKFKTRWWKGMYQSSKDHVTIGGVSSTDLCVSNVVYPSWDDGDKPAVLMVSYSWAQDATRMGSLIPDYSKQDPSIDDTVVAQSFQDLVKLWSKSDPAITVEFLKKQYVTHHAYAWSHDPYTGGAFALFGPGQFKYVYPEFQHILCGGKFAICGEALSPHHAWISGALDSGYLTLVRWLVHLGDHHRVEALKKSWFGGGKDEHAAEFDEVLMYWPDPNLAQCQEWAGTSSPDGNQEFSLRFFQVAAACPYINDARGMILIRSETNQHELEIERSTTAKSTNMKSTSLLNSLVLIAASLSEITLVNASIPRGLNLFKRKDVWKPEVGTPWQIILSEVVTLPKGGAGNLSPDVPVWDLDLFENKKSTISAMQKSGKHVICYFSAGSWENWRKDKDSFPEKDLGNTLSGWPDERWVNISSVAVRAIMAKRIKQAADKGCDAIDPDNMDGYNNDNGLGLTEEDTISYVKFLSAEAAKYNMVMGMKNAGEVTDQVLPYVAFCINESCIQYSECDLYAPYIEAGKPVFNIEYPKGAPKVKASDKKKICSTTGAAKGTDGFSKVIKKMNLDKWVLYC</sequence>
<evidence type="ECO:0000313" key="5">
    <source>
        <dbReference type="EMBL" id="KAF5667290.1"/>
    </source>
</evidence>
<evidence type="ECO:0000259" key="4">
    <source>
        <dbReference type="Pfam" id="PF03537"/>
    </source>
</evidence>
<name>A0A8H5TDK0_FUSHE</name>
<dbReference type="InterPro" id="IPR017853">
    <property type="entry name" value="GH"/>
</dbReference>
<dbReference type="SUPFAM" id="SSF54373">
    <property type="entry name" value="FAD-linked reductases, C-terminal domain"/>
    <property type="match status" value="1"/>
</dbReference>
<organism evidence="5 6">
    <name type="scientific">Fusarium heterosporum</name>
    <dbReference type="NCBI Taxonomy" id="42747"/>
    <lineage>
        <taxon>Eukaryota</taxon>
        <taxon>Fungi</taxon>
        <taxon>Dikarya</taxon>
        <taxon>Ascomycota</taxon>
        <taxon>Pezizomycotina</taxon>
        <taxon>Sordariomycetes</taxon>
        <taxon>Hypocreomycetidae</taxon>
        <taxon>Hypocreales</taxon>
        <taxon>Nectriaceae</taxon>
        <taxon>Fusarium</taxon>
        <taxon>Fusarium heterosporum species complex</taxon>
    </lineage>
</organism>
<dbReference type="PANTHER" id="PTHR35273">
    <property type="entry name" value="ALPHA-1,4 POLYGALACTOSAMINIDASE, PUTATIVE (AFU_ORTHOLOGUE AFUA_3G07890)-RELATED"/>
    <property type="match status" value="1"/>
</dbReference>
<dbReference type="SUPFAM" id="SSF51445">
    <property type="entry name" value="(Trans)glycosidases"/>
    <property type="match status" value="1"/>
</dbReference>
<gene>
    <name evidence="5" type="ORF">FHETE_5993</name>
</gene>
<dbReference type="GO" id="GO:0004557">
    <property type="term" value="F:alpha-galactosidase activity"/>
    <property type="evidence" value="ECO:0007669"/>
    <property type="project" value="UniProtKB-EC"/>
</dbReference>
<dbReference type="Gene3D" id="3.50.50.60">
    <property type="entry name" value="FAD/NAD(P)-binding domain"/>
    <property type="match status" value="1"/>
</dbReference>
<reference evidence="5 6" key="1">
    <citation type="submission" date="2020-05" db="EMBL/GenBank/DDBJ databases">
        <title>Identification and distribution of gene clusters putatively required for synthesis of sphingolipid metabolism inhibitors in phylogenetically diverse species of the filamentous fungus Fusarium.</title>
        <authorList>
            <person name="Kim H.-S."/>
            <person name="Busman M."/>
            <person name="Brown D.W."/>
            <person name="Divon H."/>
            <person name="Uhlig S."/>
            <person name="Proctor R.H."/>
        </authorList>
    </citation>
    <scope>NUCLEOTIDE SEQUENCE [LARGE SCALE GENOMIC DNA]</scope>
    <source>
        <strain evidence="5 6">NRRL 20693</strain>
    </source>
</reference>
<feature type="domain" description="Glycoside-hydrolase family GH114 TIM-barrel" evidence="4">
    <location>
        <begin position="716"/>
        <end position="953"/>
    </location>
</feature>
<evidence type="ECO:0000256" key="2">
    <source>
        <dbReference type="ARBA" id="ARBA00012755"/>
    </source>
</evidence>
<dbReference type="InterPro" id="IPR002937">
    <property type="entry name" value="Amino_oxidase"/>
</dbReference>
<comment type="catalytic activity">
    <reaction evidence="1">
        <text>Hydrolysis of terminal, non-reducing alpha-D-galactose residues in alpha-D-galactosides, including galactose oligosaccharides, galactomannans and galactolipids.</text>
        <dbReference type="EC" id="3.2.1.22"/>
    </reaction>
</comment>
<dbReference type="PANTHER" id="PTHR35273:SF2">
    <property type="entry name" value="ALPHA-GALACTOSIDASE"/>
    <property type="match status" value="1"/>
</dbReference>
<dbReference type="OrthoDB" id="7777654at2759"/>
<proteinExistence type="predicted"/>
<evidence type="ECO:0000256" key="1">
    <source>
        <dbReference type="ARBA" id="ARBA00001255"/>
    </source>
</evidence>
<dbReference type="InterPro" id="IPR036188">
    <property type="entry name" value="FAD/NAD-bd_sf"/>
</dbReference>
<comment type="caution">
    <text evidence="5">The sequence shown here is derived from an EMBL/GenBank/DDBJ whole genome shotgun (WGS) entry which is preliminary data.</text>
</comment>
<dbReference type="Proteomes" id="UP000567885">
    <property type="component" value="Unassembled WGS sequence"/>
</dbReference>
<protein>
    <recommendedName>
        <fullName evidence="2">alpha-galactosidase</fullName>
        <ecNumber evidence="2">3.2.1.22</ecNumber>
    </recommendedName>
</protein>
<dbReference type="GO" id="GO:0016491">
    <property type="term" value="F:oxidoreductase activity"/>
    <property type="evidence" value="ECO:0007669"/>
    <property type="project" value="InterPro"/>
</dbReference>
<dbReference type="EC" id="3.2.1.22" evidence="2"/>
<keyword evidence="6" id="KW-1185">Reference proteome</keyword>